<dbReference type="RefSeq" id="WP_246350440.1">
    <property type="nucleotide sequence ID" value="NZ_JACIJC010000002.1"/>
</dbReference>
<reference evidence="1 2" key="1">
    <citation type="submission" date="2020-08" db="EMBL/GenBank/DDBJ databases">
        <title>Genomic Encyclopedia of Type Strains, Phase IV (KMG-IV): sequencing the most valuable type-strain genomes for metagenomic binning, comparative biology and taxonomic classification.</title>
        <authorList>
            <person name="Goeker M."/>
        </authorList>
    </citation>
    <scope>NUCLEOTIDE SEQUENCE [LARGE SCALE GENOMIC DNA]</scope>
    <source>
        <strain evidence="1 2">DSM 25079</strain>
    </source>
</reference>
<dbReference type="Proteomes" id="UP000549617">
    <property type="component" value="Unassembled WGS sequence"/>
</dbReference>
<accession>A0A7W9AH89</accession>
<dbReference type="EMBL" id="JACIJC010000002">
    <property type="protein sequence ID" value="MBB5685645.1"/>
    <property type="molecule type" value="Genomic_DNA"/>
</dbReference>
<proteinExistence type="predicted"/>
<name>A0A7W9AH89_9SPHN</name>
<gene>
    <name evidence="1" type="ORF">FHS49_001653</name>
</gene>
<sequence>MTVERASARGIVASALPARLASFTPDQERAWFTQRGYREAVPPMREREIIDQLQTCQTPSQYRAWLNATQAERARATQGQIERIEGERLKRESYFADLESRTRIREIVDRVKATPRPRPTSGQRDGKLLAEVLAAIDRHGLAESRFGREAINDPRCVEDLRNGRQFKARLSARIRVFIASLDREAV</sequence>
<evidence type="ECO:0000313" key="1">
    <source>
        <dbReference type="EMBL" id="MBB5685645.1"/>
    </source>
</evidence>
<evidence type="ECO:0000313" key="2">
    <source>
        <dbReference type="Proteomes" id="UP000549617"/>
    </source>
</evidence>
<keyword evidence="2" id="KW-1185">Reference proteome</keyword>
<comment type="caution">
    <text evidence="1">The sequence shown here is derived from an EMBL/GenBank/DDBJ whole genome shotgun (WGS) entry which is preliminary data.</text>
</comment>
<dbReference type="AlphaFoldDB" id="A0A7W9AH89"/>
<organism evidence="1 2">
    <name type="scientific">Sphingobium boeckii</name>
    <dbReference type="NCBI Taxonomy" id="1082345"/>
    <lineage>
        <taxon>Bacteria</taxon>
        <taxon>Pseudomonadati</taxon>
        <taxon>Pseudomonadota</taxon>
        <taxon>Alphaproteobacteria</taxon>
        <taxon>Sphingomonadales</taxon>
        <taxon>Sphingomonadaceae</taxon>
        <taxon>Sphingobium</taxon>
    </lineage>
</organism>
<protein>
    <submittedName>
        <fullName evidence="1">Uncharacterized protein</fullName>
    </submittedName>
</protein>